<reference evidence="2 3" key="1">
    <citation type="submission" date="2019-03" db="EMBL/GenBank/DDBJ databases">
        <title>Roseomonas sp. a novel Roseomonas species isolated from Sea whip Gorgonian.</title>
        <authorList>
            <person name="Li F."/>
            <person name="Pan X."/>
            <person name="Huang S."/>
            <person name="Li Z."/>
            <person name="Meng B."/>
        </authorList>
    </citation>
    <scope>NUCLEOTIDE SEQUENCE [LARGE SCALE GENOMIC DNA]</scope>
    <source>
        <strain evidence="2 3">M0104</strain>
    </source>
</reference>
<evidence type="ECO:0000256" key="1">
    <source>
        <dbReference type="SAM" id="MobiDB-lite"/>
    </source>
</evidence>
<keyword evidence="3" id="KW-1185">Reference proteome</keyword>
<protein>
    <submittedName>
        <fullName evidence="2">Uncharacterized protein</fullName>
    </submittedName>
</protein>
<evidence type="ECO:0000313" key="2">
    <source>
        <dbReference type="EMBL" id="MXP62209.1"/>
    </source>
</evidence>
<dbReference type="EMBL" id="SNVJ01000002">
    <property type="protein sequence ID" value="MXP62209.1"/>
    <property type="molecule type" value="Genomic_DNA"/>
</dbReference>
<comment type="caution">
    <text evidence="2">The sequence shown here is derived from an EMBL/GenBank/DDBJ whole genome shotgun (WGS) entry which is preliminary data.</text>
</comment>
<name>A0A845BFF1_9PROT</name>
<dbReference type="RefSeq" id="WP_160935333.1">
    <property type="nucleotide sequence ID" value="NZ_SNVJ01000002.1"/>
</dbReference>
<feature type="region of interest" description="Disordered" evidence="1">
    <location>
        <begin position="31"/>
        <end position="63"/>
    </location>
</feature>
<organism evidence="2 3">
    <name type="scientific">Teichococcus coralli</name>
    <dbReference type="NCBI Taxonomy" id="2545983"/>
    <lineage>
        <taxon>Bacteria</taxon>
        <taxon>Pseudomonadati</taxon>
        <taxon>Pseudomonadota</taxon>
        <taxon>Alphaproteobacteria</taxon>
        <taxon>Acetobacterales</taxon>
        <taxon>Roseomonadaceae</taxon>
        <taxon>Roseomonas</taxon>
    </lineage>
</organism>
<sequence length="63" mass="6349">MGSLAAVTPHIKRLASSLVLTLLTASAARRPEAAAASPDVKAPGPFLQDFPPGLDPFGRAAGP</sequence>
<dbReference type="Proteomes" id="UP000460715">
    <property type="component" value="Unassembled WGS sequence"/>
</dbReference>
<gene>
    <name evidence="2" type="ORF">E0493_02430</name>
</gene>
<accession>A0A845BFF1</accession>
<proteinExistence type="predicted"/>
<evidence type="ECO:0000313" key="3">
    <source>
        <dbReference type="Proteomes" id="UP000460715"/>
    </source>
</evidence>
<dbReference type="AlphaFoldDB" id="A0A845BFF1"/>